<sequence length="272" mass="29561">MTKKPRADDQDTEQGASGVRAVDRAIAILQCFTPDQPALSVIEIQKRVGLSRPTLYRLLQTLAQRDLIQAEGDPQRFRLSHGVMKLSHVWLKGLDVVTIARPVVEGLREATGETAALFRVQEDRGICILECESRHVLSISRGVGDSLSLTQGSTGKAMLAFMDPARQAELLSTVKKGGERAQLEEALGFARRHGYATSHGEIFAGAVAVSAPCFDHRGSVVGSVGLYGPSARIDEQKLLEYSKLVREAGRRISVLSGFQDGEPSATRRVRAD</sequence>
<keyword evidence="1" id="KW-0805">Transcription regulation</keyword>
<keyword evidence="3" id="KW-0804">Transcription</keyword>
<organism evidence="6 7">
    <name type="scientific">Bradyrhizobium jicamae</name>
    <dbReference type="NCBI Taxonomy" id="280332"/>
    <lineage>
        <taxon>Bacteria</taxon>
        <taxon>Pseudomonadati</taxon>
        <taxon>Pseudomonadota</taxon>
        <taxon>Alphaproteobacteria</taxon>
        <taxon>Hyphomicrobiales</taxon>
        <taxon>Nitrobacteraceae</taxon>
        <taxon>Bradyrhizobium</taxon>
    </lineage>
</organism>
<feature type="domain" description="IclR-ED" evidence="5">
    <location>
        <begin position="82"/>
        <end position="258"/>
    </location>
</feature>
<dbReference type="InterPro" id="IPR029016">
    <property type="entry name" value="GAF-like_dom_sf"/>
</dbReference>
<name>A0ABS5FRB0_9BRAD</name>
<reference evidence="7" key="1">
    <citation type="journal article" date="2021" name="ISME J.">
        <title>Evolutionary origin and ecological implication of a unique nif island in free-living Bradyrhizobium lineages.</title>
        <authorList>
            <person name="Tao J."/>
        </authorList>
    </citation>
    <scope>NUCLEOTIDE SEQUENCE [LARGE SCALE GENOMIC DNA]</scope>
    <source>
        <strain evidence="7">SZCCT0434</strain>
    </source>
</reference>
<dbReference type="SUPFAM" id="SSF46785">
    <property type="entry name" value="Winged helix' DNA-binding domain"/>
    <property type="match status" value="1"/>
</dbReference>
<dbReference type="InterPro" id="IPR005471">
    <property type="entry name" value="Tscrpt_reg_IclR_N"/>
</dbReference>
<evidence type="ECO:0000313" key="6">
    <source>
        <dbReference type="EMBL" id="MBR0799337.1"/>
    </source>
</evidence>
<keyword evidence="2" id="KW-0238">DNA-binding</keyword>
<evidence type="ECO:0000256" key="1">
    <source>
        <dbReference type="ARBA" id="ARBA00023015"/>
    </source>
</evidence>
<dbReference type="PROSITE" id="PS51078">
    <property type="entry name" value="ICLR_ED"/>
    <property type="match status" value="1"/>
</dbReference>
<dbReference type="InterPro" id="IPR036388">
    <property type="entry name" value="WH-like_DNA-bd_sf"/>
</dbReference>
<dbReference type="EMBL" id="JAFCJH010000037">
    <property type="protein sequence ID" value="MBR0799337.1"/>
    <property type="molecule type" value="Genomic_DNA"/>
</dbReference>
<proteinExistence type="predicted"/>
<dbReference type="Gene3D" id="3.30.450.40">
    <property type="match status" value="1"/>
</dbReference>
<dbReference type="Gene3D" id="1.10.10.10">
    <property type="entry name" value="Winged helix-like DNA-binding domain superfamily/Winged helix DNA-binding domain"/>
    <property type="match status" value="1"/>
</dbReference>
<dbReference type="PANTHER" id="PTHR30136">
    <property type="entry name" value="HELIX-TURN-HELIX TRANSCRIPTIONAL REGULATOR, ICLR FAMILY"/>
    <property type="match status" value="1"/>
</dbReference>
<keyword evidence="7" id="KW-1185">Reference proteome</keyword>
<dbReference type="Proteomes" id="UP001315278">
    <property type="component" value="Unassembled WGS sequence"/>
</dbReference>
<comment type="caution">
    <text evidence="6">The sequence shown here is derived from an EMBL/GenBank/DDBJ whole genome shotgun (WGS) entry which is preliminary data.</text>
</comment>
<dbReference type="SMART" id="SM00346">
    <property type="entry name" value="HTH_ICLR"/>
    <property type="match status" value="1"/>
</dbReference>
<dbReference type="InterPro" id="IPR014757">
    <property type="entry name" value="Tscrpt_reg_IclR_C"/>
</dbReference>
<evidence type="ECO:0000313" key="7">
    <source>
        <dbReference type="Proteomes" id="UP001315278"/>
    </source>
</evidence>
<dbReference type="InterPro" id="IPR036390">
    <property type="entry name" value="WH_DNA-bd_sf"/>
</dbReference>
<evidence type="ECO:0000256" key="3">
    <source>
        <dbReference type="ARBA" id="ARBA00023163"/>
    </source>
</evidence>
<evidence type="ECO:0000259" key="5">
    <source>
        <dbReference type="PROSITE" id="PS51078"/>
    </source>
</evidence>
<dbReference type="Pfam" id="PF09339">
    <property type="entry name" value="HTH_IclR"/>
    <property type="match status" value="1"/>
</dbReference>
<dbReference type="PROSITE" id="PS51077">
    <property type="entry name" value="HTH_ICLR"/>
    <property type="match status" value="1"/>
</dbReference>
<feature type="domain" description="HTH iclR-type" evidence="4">
    <location>
        <begin position="19"/>
        <end position="81"/>
    </location>
</feature>
<protein>
    <submittedName>
        <fullName evidence="6">IclR family transcriptional regulator</fullName>
    </submittedName>
</protein>
<evidence type="ECO:0000259" key="4">
    <source>
        <dbReference type="PROSITE" id="PS51077"/>
    </source>
</evidence>
<dbReference type="SUPFAM" id="SSF55781">
    <property type="entry name" value="GAF domain-like"/>
    <property type="match status" value="1"/>
</dbReference>
<dbReference type="RefSeq" id="WP_212494195.1">
    <property type="nucleotide sequence ID" value="NZ_JAFCJH010000037.1"/>
</dbReference>
<dbReference type="InterPro" id="IPR050707">
    <property type="entry name" value="HTH_MetabolicPath_Reg"/>
</dbReference>
<gene>
    <name evidence="6" type="ORF">JQ615_28515</name>
</gene>
<dbReference type="Pfam" id="PF01614">
    <property type="entry name" value="IclR_C"/>
    <property type="match status" value="1"/>
</dbReference>
<evidence type="ECO:0000256" key="2">
    <source>
        <dbReference type="ARBA" id="ARBA00023125"/>
    </source>
</evidence>
<dbReference type="PANTHER" id="PTHR30136:SF35">
    <property type="entry name" value="HTH-TYPE TRANSCRIPTIONAL REGULATOR RV1719"/>
    <property type="match status" value="1"/>
</dbReference>
<accession>A0ABS5FRB0</accession>